<organism evidence="1 2">
    <name type="scientific">Pristionchus pacificus</name>
    <name type="common">Parasitic nematode worm</name>
    <dbReference type="NCBI Taxonomy" id="54126"/>
    <lineage>
        <taxon>Eukaryota</taxon>
        <taxon>Metazoa</taxon>
        <taxon>Ecdysozoa</taxon>
        <taxon>Nematoda</taxon>
        <taxon>Chromadorea</taxon>
        <taxon>Rhabditida</taxon>
        <taxon>Rhabditina</taxon>
        <taxon>Diplogasteromorpha</taxon>
        <taxon>Diplogasteroidea</taxon>
        <taxon>Neodiplogasteridae</taxon>
        <taxon>Pristionchus</taxon>
    </lineage>
</organism>
<keyword evidence="2" id="KW-1185">Reference proteome</keyword>
<gene>
    <name evidence="1" type="primary">WBGene00283509</name>
</gene>
<protein>
    <submittedName>
        <fullName evidence="1">Uncharacterized protein</fullName>
    </submittedName>
</protein>
<accession>A0A8R1Z596</accession>
<evidence type="ECO:0000313" key="2">
    <source>
        <dbReference type="Proteomes" id="UP000005239"/>
    </source>
</evidence>
<accession>A0A2A6BJH1</accession>
<evidence type="ECO:0000313" key="1">
    <source>
        <dbReference type="EnsemblMetazoa" id="PPA45140.1"/>
    </source>
</evidence>
<proteinExistence type="predicted"/>
<sequence length="98" mass="11488">MLDYQSGTINYDPAGPIKRDIEVKSRFGWYCYRAENRFTFLKDDLGWVVYNMNMTSYGFTPMQIGDVSMEVRLMTGDQFRINLRDGNREAKELPTVEL</sequence>
<dbReference type="AlphaFoldDB" id="A0A2A6BJH1"/>
<dbReference type="EnsemblMetazoa" id="PPA45140.1">
    <property type="protein sequence ID" value="PPA45140.1"/>
    <property type="gene ID" value="WBGene00283509"/>
</dbReference>
<dbReference type="Proteomes" id="UP000005239">
    <property type="component" value="Unassembled WGS sequence"/>
</dbReference>
<reference evidence="1" key="2">
    <citation type="submission" date="2022-06" db="UniProtKB">
        <authorList>
            <consortium name="EnsemblMetazoa"/>
        </authorList>
    </citation>
    <scope>IDENTIFICATION</scope>
    <source>
        <strain evidence="1">PS312</strain>
    </source>
</reference>
<name>A0A2A6BJH1_PRIPA</name>
<reference evidence="2" key="1">
    <citation type="journal article" date="2008" name="Nat. Genet.">
        <title>The Pristionchus pacificus genome provides a unique perspective on nematode lifestyle and parasitism.</title>
        <authorList>
            <person name="Dieterich C."/>
            <person name="Clifton S.W."/>
            <person name="Schuster L.N."/>
            <person name="Chinwalla A."/>
            <person name="Delehaunty K."/>
            <person name="Dinkelacker I."/>
            <person name="Fulton L."/>
            <person name="Fulton R."/>
            <person name="Godfrey J."/>
            <person name="Minx P."/>
            <person name="Mitreva M."/>
            <person name="Roeseler W."/>
            <person name="Tian H."/>
            <person name="Witte H."/>
            <person name="Yang S.P."/>
            <person name="Wilson R.K."/>
            <person name="Sommer R.J."/>
        </authorList>
    </citation>
    <scope>NUCLEOTIDE SEQUENCE [LARGE SCALE GENOMIC DNA]</scope>
    <source>
        <strain evidence="2">PS312</strain>
    </source>
</reference>